<dbReference type="PANTHER" id="PTHR43327">
    <property type="entry name" value="STOMATIN-LIKE PROTEIN 2, MITOCHONDRIAL"/>
    <property type="match status" value="1"/>
</dbReference>
<gene>
    <name evidence="4" type="ORF">GOB84_09625</name>
</gene>
<keyword evidence="2" id="KW-0472">Membrane</keyword>
<feature type="transmembrane region" description="Helical" evidence="2">
    <location>
        <begin position="20"/>
        <end position="42"/>
    </location>
</feature>
<feature type="transmembrane region" description="Helical" evidence="2">
    <location>
        <begin position="268"/>
        <end position="293"/>
    </location>
</feature>
<feature type="domain" description="Band 7" evidence="3">
    <location>
        <begin position="293"/>
        <end position="498"/>
    </location>
</feature>
<accession>A0ABX0K8T8</accession>
<dbReference type="SMART" id="SM00244">
    <property type="entry name" value="PHB"/>
    <property type="match status" value="1"/>
</dbReference>
<proteinExistence type="predicted"/>
<dbReference type="SUPFAM" id="SSF117892">
    <property type="entry name" value="Band 7/SPFH domain"/>
    <property type="match status" value="1"/>
</dbReference>
<evidence type="ECO:0000256" key="1">
    <source>
        <dbReference type="ARBA" id="ARBA00004167"/>
    </source>
</evidence>
<name>A0ABX0K8T8_9PROT</name>
<dbReference type="InterPro" id="IPR050710">
    <property type="entry name" value="Band7/mec-2_domain"/>
</dbReference>
<feature type="transmembrane region" description="Helical" evidence="2">
    <location>
        <begin position="228"/>
        <end position="248"/>
    </location>
</feature>
<evidence type="ECO:0000313" key="5">
    <source>
        <dbReference type="Proteomes" id="UP000615326"/>
    </source>
</evidence>
<dbReference type="Gene3D" id="3.30.479.30">
    <property type="entry name" value="Band 7 domain"/>
    <property type="match status" value="1"/>
</dbReference>
<keyword evidence="5" id="KW-1185">Reference proteome</keyword>
<dbReference type="EMBL" id="WOSW01000016">
    <property type="protein sequence ID" value="NHO32814.1"/>
    <property type="molecule type" value="Genomic_DNA"/>
</dbReference>
<dbReference type="Pfam" id="PF01145">
    <property type="entry name" value="Band_7"/>
    <property type="match status" value="1"/>
</dbReference>
<comment type="subcellular location">
    <subcellularLocation>
        <location evidence="1">Membrane</location>
        <topology evidence="1">Single-pass membrane protein</topology>
    </subcellularLocation>
</comment>
<reference evidence="4 5" key="1">
    <citation type="journal article" date="2020" name="Int. J. Syst. Evol. Microbiol.">
        <title>Novel acetic acid bacteria from cider fermentations: Acetobacter conturbans sp. nov. and Acetobacter fallax sp. nov.</title>
        <authorList>
            <person name="Sombolestani A.S."/>
            <person name="Cleenwerck I."/>
            <person name="Cnockaert M."/>
            <person name="Borremans W."/>
            <person name="Wieme A.D."/>
            <person name="De Vuyst L."/>
            <person name="Vandamme P."/>
        </authorList>
    </citation>
    <scope>NUCLEOTIDE SEQUENCE [LARGE SCALE GENOMIC DNA]</scope>
    <source>
        <strain evidence="4 5">LMG 1637</strain>
    </source>
</reference>
<keyword evidence="2" id="KW-0812">Transmembrane</keyword>
<keyword evidence="2" id="KW-1133">Transmembrane helix</keyword>
<comment type="caution">
    <text evidence="4">The sequence shown here is derived from an EMBL/GenBank/DDBJ whole genome shotgun (WGS) entry which is preliminary data.</text>
</comment>
<feature type="transmembrane region" description="Helical" evidence="2">
    <location>
        <begin position="199"/>
        <end position="221"/>
    </location>
</feature>
<feature type="transmembrane region" description="Helical" evidence="2">
    <location>
        <begin position="97"/>
        <end position="117"/>
    </location>
</feature>
<dbReference type="Proteomes" id="UP000615326">
    <property type="component" value="Unassembled WGS sequence"/>
</dbReference>
<evidence type="ECO:0000256" key="2">
    <source>
        <dbReference type="SAM" id="Phobius"/>
    </source>
</evidence>
<evidence type="ECO:0000259" key="3">
    <source>
        <dbReference type="SMART" id="SM00244"/>
    </source>
</evidence>
<feature type="transmembrane region" description="Helical" evidence="2">
    <location>
        <begin position="163"/>
        <end position="187"/>
    </location>
</feature>
<dbReference type="InterPro" id="IPR036013">
    <property type="entry name" value="Band_7/SPFH_dom_sf"/>
</dbReference>
<dbReference type="RefSeq" id="WP_173577342.1">
    <property type="nucleotide sequence ID" value="NZ_WOSX01000016.1"/>
</dbReference>
<dbReference type="InterPro" id="IPR001107">
    <property type="entry name" value="Band_7"/>
</dbReference>
<protein>
    <recommendedName>
        <fullName evidence="3">Band 7 domain-containing protein</fullName>
    </recommendedName>
</protein>
<evidence type="ECO:0000313" key="4">
    <source>
        <dbReference type="EMBL" id="NHO32814.1"/>
    </source>
</evidence>
<sequence length="614" mass="65557">MAFSPQAQSCSHDMQAIRRALITICAVSTTALALVWVIVSVARKPSVNQSSFAALITKTPLSGLLIANLSLVTAGTLATLIVMRSRQKADLNTPSPSGWLVAFSILPLSLMALVAAQKSSGRVTDLAPFSHTALSLASALTFVLAFIFLLLERSLATGRHSGILEAGGLAALLRAVIVSLALSGFLAGCGASDISLLTWPWLIPICLTLAAACETIIRVIVRLFSPPATVATTSACIGNILFDSPLALHPARVAMVMKTSFGIDFEQSWALSFVWRAMLPVTGAMILLAWTFSGVVKIDQNQRGIYERFGIPQAVLGPGLHIVLPRPFGYVRLTEFGTIRSTVITDHADAAKAAADVSGAEGEAPESANRLWEDSPEDASYLVARSADGRAGFEMLTVNLRILYRVRLSDQGAMDALYNVSSPDELLRSLARSDLVMFFASETLEGVMATRRDKVAEIISADLQASLDQRHSGIEVVAVLIDSIQPPAAAARSWRAVQAAEVRVQMSVAEERTRAAGTAALARRDAYTLQSSAQAQAETIRKAARADATRMTGDDRAWHESGQAFLLEYYLAALKTALNGAAITVVDSRIPRSVLDLRDMPFSLLPPADSAASK</sequence>
<organism evidence="4 5">
    <name type="scientific">Acetobacter fallax</name>
    <dbReference type="NCBI Taxonomy" id="1737473"/>
    <lineage>
        <taxon>Bacteria</taxon>
        <taxon>Pseudomonadati</taxon>
        <taxon>Pseudomonadota</taxon>
        <taxon>Alphaproteobacteria</taxon>
        <taxon>Acetobacterales</taxon>
        <taxon>Acetobacteraceae</taxon>
        <taxon>Acetobacter</taxon>
    </lineage>
</organism>
<feature type="transmembrane region" description="Helical" evidence="2">
    <location>
        <begin position="129"/>
        <end position="151"/>
    </location>
</feature>
<dbReference type="PANTHER" id="PTHR43327:SF10">
    <property type="entry name" value="STOMATIN-LIKE PROTEIN 2, MITOCHONDRIAL"/>
    <property type="match status" value="1"/>
</dbReference>
<feature type="transmembrane region" description="Helical" evidence="2">
    <location>
        <begin position="62"/>
        <end position="85"/>
    </location>
</feature>